<dbReference type="Gene3D" id="3.90.180.10">
    <property type="entry name" value="Medium-chain alcohol dehydrogenases, catalytic domain"/>
    <property type="match status" value="1"/>
</dbReference>
<reference evidence="4 5" key="2">
    <citation type="submission" date="2017-10" db="EMBL/GenBank/DDBJ databases">
        <authorList>
            <person name="Banno H."/>
            <person name="Chua N.-H."/>
        </authorList>
    </citation>
    <scope>NUCLEOTIDE SEQUENCE [LARGE SCALE GENOMIC DNA]</scope>
    <source>
        <strain evidence="4 5">JK623</strain>
    </source>
</reference>
<dbReference type="PANTHER" id="PTHR43401">
    <property type="entry name" value="L-THREONINE 3-DEHYDROGENASE"/>
    <property type="match status" value="1"/>
</dbReference>
<evidence type="ECO:0000259" key="2">
    <source>
        <dbReference type="Pfam" id="PF00107"/>
    </source>
</evidence>
<feature type="domain" description="Alcohol dehydrogenase-like N-terminal" evidence="3">
    <location>
        <begin position="23"/>
        <end position="136"/>
    </location>
</feature>
<proteinExistence type="predicted"/>
<dbReference type="InterPro" id="IPR050129">
    <property type="entry name" value="Zn_alcohol_dh"/>
</dbReference>
<dbReference type="EMBL" id="PDYG01000070">
    <property type="protein sequence ID" value="PHU37302.1"/>
    <property type="molecule type" value="Genomic_DNA"/>
</dbReference>
<dbReference type="InterPro" id="IPR013154">
    <property type="entry name" value="ADH-like_N"/>
</dbReference>
<evidence type="ECO:0000256" key="1">
    <source>
        <dbReference type="ARBA" id="ARBA00023002"/>
    </source>
</evidence>
<dbReference type="Pfam" id="PF08240">
    <property type="entry name" value="ADH_N"/>
    <property type="match status" value="1"/>
</dbReference>
<dbReference type="GO" id="GO:0016491">
    <property type="term" value="F:oxidoreductase activity"/>
    <property type="evidence" value="ECO:0007669"/>
    <property type="project" value="UniProtKB-KW"/>
</dbReference>
<organism evidence="4 5">
    <name type="scientific">Agathobacter ruminis</name>
    <dbReference type="NCBI Taxonomy" id="1712665"/>
    <lineage>
        <taxon>Bacteria</taxon>
        <taxon>Bacillati</taxon>
        <taxon>Bacillota</taxon>
        <taxon>Clostridia</taxon>
        <taxon>Lachnospirales</taxon>
        <taxon>Lachnospiraceae</taxon>
        <taxon>Agathobacter</taxon>
    </lineage>
</organism>
<dbReference type="SUPFAM" id="SSF50129">
    <property type="entry name" value="GroES-like"/>
    <property type="match status" value="1"/>
</dbReference>
<evidence type="ECO:0000313" key="5">
    <source>
        <dbReference type="Proteomes" id="UP000224563"/>
    </source>
</evidence>
<sequence>MKAYVLDGIGQLNQHEYVLRDLQPGEALVQVAAAGICGSDLPRIFETGTYHFPTIPGHEFAGVVKELYADADEEMLRQWMGKRVAVFPLIPCRTCRSCANHQYEMCSNYNYLGSRTDGGFAEYCIVPVWNLLQLPDEVSFAQAAMMEPAAVALHAIRRGGLHPDHPETGIGKRVLVMGLGTIGGLIAQWLSQCGVTELTATGHHAPQEELMHRYANENYRFINTNQTAWTDDENTYDLIFDCINDSESVQQALRYVKPGGQIVAVGNPKKDLTLQKDIYWKLLRKQVCMTGTWNSSFSHDSNDDWQILLRYLQEQKLHPQALITHRLPFAQLPKGLEIMRLREEFYNKIMIDLTVCS</sequence>
<comment type="caution">
    <text evidence="4">The sequence shown here is derived from an EMBL/GenBank/DDBJ whole genome shotgun (WGS) entry which is preliminary data.</text>
</comment>
<accession>A0A2G3E208</accession>
<dbReference type="Gene3D" id="3.40.50.720">
    <property type="entry name" value="NAD(P)-binding Rossmann-like Domain"/>
    <property type="match status" value="1"/>
</dbReference>
<dbReference type="Proteomes" id="UP000224563">
    <property type="component" value="Unassembled WGS sequence"/>
</dbReference>
<evidence type="ECO:0000259" key="3">
    <source>
        <dbReference type="Pfam" id="PF08240"/>
    </source>
</evidence>
<name>A0A2G3E208_9FIRM</name>
<keyword evidence="5" id="KW-1185">Reference proteome</keyword>
<dbReference type="RefSeq" id="WP_099386404.1">
    <property type="nucleotide sequence ID" value="NZ_JANSWH010000012.1"/>
</dbReference>
<evidence type="ECO:0000313" key="4">
    <source>
        <dbReference type="EMBL" id="PHU37302.1"/>
    </source>
</evidence>
<dbReference type="CDD" id="cd08236">
    <property type="entry name" value="sugar_DH"/>
    <property type="match status" value="1"/>
</dbReference>
<gene>
    <name evidence="4" type="ORF">CSX02_08830</name>
</gene>
<dbReference type="PANTHER" id="PTHR43401:SF2">
    <property type="entry name" value="L-THREONINE 3-DEHYDROGENASE"/>
    <property type="match status" value="1"/>
</dbReference>
<dbReference type="InterPro" id="IPR011032">
    <property type="entry name" value="GroES-like_sf"/>
</dbReference>
<reference evidence="4 5" key="1">
    <citation type="submission" date="2017-10" db="EMBL/GenBank/DDBJ databases">
        <title>Resolving the taxonomy of Roseburia spp., Eubacterium rectale and Agathobacter spp. through phylogenomic analysis.</title>
        <authorList>
            <person name="Sheridan P.O."/>
            <person name="Walker A.W."/>
            <person name="Duncan S.H."/>
            <person name="Scott K.P."/>
            <person name="Toole P.W.O."/>
            <person name="Luis P."/>
            <person name="Flint H.J."/>
        </authorList>
    </citation>
    <scope>NUCLEOTIDE SEQUENCE [LARGE SCALE GENOMIC DNA]</scope>
    <source>
        <strain evidence="4 5">JK623</strain>
    </source>
</reference>
<dbReference type="InterPro" id="IPR036291">
    <property type="entry name" value="NAD(P)-bd_dom_sf"/>
</dbReference>
<protein>
    <submittedName>
        <fullName evidence="4">Galactitol-1-phosphate 5-dehydrogenase</fullName>
    </submittedName>
</protein>
<dbReference type="Pfam" id="PF00107">
    <property type="entry name" value="ADH_zinc_N"/>
    <property type="match status" value="1"/>
</dbReference>
<dbReference type="InterPro" id="IPR013149">
    <property type="entry name" value="ADH-like_C"/>
</dbReference>
<feature type="domain" description="Alcohol dehydrogenase-like C-terminal" evidence="2">
    <location>
        <begin position="182"/>
        <end position="308"/>
    </location>
</feature>
<dbReference type="SUPFAM" id="SSF51735">
    <property type="entry name" value="NAD(P)-binding Rossmann-fold domains"/>
    <property type="match status" value="1"/>
</dbReference>
<dbReference type="AlphaFoldDB" id="A0A2G3E208"/>
<keyword evidence="1" id="KW-0560">Oxidoreductase</keyword>